<name>A0ABQ9HHS0_9NEOP</name>
<evidence type="ECO:0000313" key="2">
    <source>
        <dbReference type="EMBL" id="KAJ8883820.1"/>
    </source>
</evidence>
<evidence type="ECO:0000256" key="1">
    <source>
        <dbReference type="SAM" id="MobiDB-lite"/>
    </source>
</evidence>
<protein>
    <submittedName>
        <fullName evidence="2">Uncharacterized protein</fullName>
    </submittedName>
</protein>
<dbReference type="Proteomes" id="UP001159363">
    <property type="component" value="Chromosome 4"/>
</dbReference>
<accession>A0ABQ9HHS0</accession>
<sequence>MKSVRLMETRFPTHRPFIEPWTEESREIILLKFDEIEVAGIWVAGVVFACDYGDIWPFRPGGKGAGYFWVTAAISAWPFNLWLVHSGFSQVGIVPDDATGRRIFSGISRFPALSFRRCSILTSLRAQSADCGFTDGIAGILLAQKTYSRPSGGCETVHQWAIAVVSIWAMLGPLVLTTPGPVMGRVWLVSGATSGPAMVPGACQLSANCLPAWHPTFSSVLRKRRRWPERRSSCRATRRWSTWSADMHYFRPSNTTTPFKSSFRLRVASVSRRGHSPTPRRRPLKIPSWGIFSSPIVVTRHLELEVGQQRQQLAPSVTRSMVEDKDGRHSGDIIHIDWLCPPIPLLSSVIEWHPATRIEVGTQQQLLTYHKMRHDNHTTKTTCVLAMRWDLEFLQDTNKQNIRLLKTYSAFLQAARLIETGMTPRCSFRETPSQGRTKRNSTTHGESSRTVFIELDCGYEKHDSPDPIRREVSLRNRGVDATMAVYRRRECPGTHWMVGASDVDGPAIRVSWKLLRG</sequence>
<feature type="region of interest" description="Disordered" evidence="1">
    <location>
        <begin position="425"/>
        <end position="447"/>
    </location>
</feature>
<comment type="caution">
    <text evidence="2">The sequence shown here is derived from an EMBL/GenBank/DDBJ whole genome shotgun (WGS) entry which is preliminary data.</text>
</comment>
<organism evidence="2 3">
    <name type="scientific">Dryococelus australis</name>
    <dbReference type="NCBI Taxonomy" id="614101"/>
    <lineage>
        <taxon>Eukaryota</taxon>
        <taxon>Metazoa</taxon>
        <taxon>Ecdysozoa</taxon>
        <taxon>Arthropoda</taxon>
        <taxon>Hexapoda</taxon>
        <taxon>Insecta</taxon>
        <taxon>Pterygota</taxon>
        <taxon>Neoptera</taxon>
        <taxon>Polyneoptera</taxon>
        <taxon>Phasmatodea</taxon>
        <taxon>Verophasmatodea</taxon>
        <taxon>Anareolatae</taxon>
        <taxon>Phasmatidae</taxon>
        <taxon>Eurycanthinae</taxon>
        <taxon>Dryococelus</taxon>
    </lineage>
</organism>
<keyword evidence="3" id="KW-1185">Reference proteome</keyword>
<evidence type="ECO:0000313" key="3">
    <source>
        <dbReference type="Proteomes" id="UP001159363"/>
    </source>
</evidence>
<reference evidence="2 3" key="1">
    <citation type="submission" date="2023-02" db="EMBL/GenBank/DDBJ databases">
        <title>LHISI_Scaffold_Assembly.</title>
        <authorList>
            <person name="Stuart O.P."/>
            <person name="Cleave R."/>
            <person name="Magrath M.J.L."/>
            <person name="Mikheyev A.S."/>
        </authorList>
    </citation>
    <scope>NUCLEOTIDE SEQUENCE [LARGE SCALE GENOMIC DNA]</scope>
    <source>
        <strain evidence="2">Daus_M_001</strain>
        <tissue evidence="2">Leg muscle</tissue>
    </source>
</reference>
<dbReference type="EMBL" id="JARBHB010000005">
    <property type="protein sequence ID" value="KAJ8883820.1"/>
    <property type="molecule type" value="Genomic_DNA"/>
</dbReference>
<proteinExistence type="predicted"/>
<gene>
    <name evidence="2" type="ORF">PR048_015675</name>
</gene>